<dbReference type="InterPro" id="IPR027417">
    <property type="entry name" value="P-loop_NTPase"/>
</dbReference>
<name>A0A2J8B4Q2_9FIRM</name>
<organism evidence="2 3">
    <name type="scientific">Mageeibacillus indolicus</name>
    <dbReference type="NCBI Taxonomy" id="884684"/>
    <lineage>
        <taxon>Bacteria</taxon>
        <taxon>Bacillati</taxon>
        <taxon>Bacillota</taxon>
        <taxon>Clostridia</taxon>
        <taxon>Eubacteriales</taxon>
        <taxon>Oscillospiraceae</taxon>
        <taxon>Mageeibacillus</taxon>
    </lineage>
</organism>
<comment type="caution">
    <text evidence="2">The sequence shown here is derived from an EMBL/GenBank/DDBJ whole genome shotgun (WGS) entry which is preliminary data.</text>
</comment>
<evidence type="ECO:0000313" key="2">
    <source>
        <dbReference type="EMBL" id="PNH19742.1"/>
    </source>
</evidence>
<sequence>MVYSLGKPAIQKFLDLERYSSLDSHYRKPPAIDRNNAADFTITGISLENVSVSYSQDTSVSVLSGISKQFRSHSLILVKGKNGIGKSTLMYVIMGVVPVSGGSLDDSSKKIFIDKVLELKKTAMIFIVTHDAMFDKIADEIIDLDVIKK</sequence>
<dbReference type="AlphaFoldDB" id="A0A2J8B4Q2"/>
<dbReference type="EMBL" id="NBZD01000001">
    <property type="protein sequence ID" value="PNH19742.1"/>
    <property type="molecule type" value="Genomic_DNA"/>
</dbReference>
<proteinExistence type="predicted"/>
<protein>
    <recommendedName>
        <fullName evidence="1">ABC transporter domain-containing protein</fullName>
    </recommendedName>
</protein>
<gene>
    <name evidence="2" type="ORF">B7R76_02355</name>
</gene>
<dbReference type="SUPFAM" id="SSF52540">
    <property type="entry name" value="P-loop containing nucleoside triphosphate hydrolases"/>
    <property type="match status" value="1"/>
</dbReference>
<dbReference type="GO" id="GO:0016887">
    <property type="term" value="F:ATP hydrolysis activity"/>
    <property type="evidence" value="ECO:0007669"/>
    <property type="project" value="InterPro"/>
</dbReference>
<evidence type="ECO:0000313" key="3">
    <source>
        <dbReference type="Proteomes" id="UP000236394"/>
    </source>
</evidence>
<evidence type="ECO:0000259" key="1">
    <source>
        <dbReference type="Pfam" id="PF00005"/>
    </source>
</evidence>
<dbReference type="Pfam" id="PF00005">
    <property type="entry name" value="ABC_tran"/>
    <property type="match status" value="1"/>
</dbReference>
<accession>A0A2J8B4Q2</accession>
<dbReference type="Gene3D" id="3.40.50.300">
    <property type="entry name" value="P-loop containing nucleotide triphosphate hydrolases"/>
    <property type="match status" value="1"/>
</dbReference>
<dbReference type="Proteomes" id="UP000236394">
    <property type="component" value="Unassembled WGS sequence"/>
</dbReference>
<dbReference type="InterPro" id="IPR003439">
    <property type="entry name" value="ABC_transporter-like_ATP-bd"/>
</dbReference>
<dbReference type="GO" id="GO:0005524">
    <property type="term" value="F:ATP binding"/>
    <property type="evidence" value="ECO:0007669"/>
    <property type="project" value="InterPro"/>
</dbReference>
<feature type="domain" description="ABC transporter" evidence="1">
    <location>
        <begin position="64"/>
        <end position="111"/>
    </location>
</feature>
<reference evidence="3" key="1">
    <citation type="submission" date="2017-04" db="EMBL/GenBank/DDBJ databases">
        <authorList>
            <person name="Bumgarner R.E."/>
            <person name="Fredricks D.N."/>
            <person name="Srinivasan S."/>
        </authorList>
    </citation>
    <scope>NUCLEOTIDE SEQUENCE [LARGE SCALE GENOMIC DNA]</scope>
    <source>
        <strain evidence="3">KA00405</strain>
    </source>
</reference>